<evidence type="ECO:0000313" key="2">
    <source>
        <dbReference type="EMBL" id="ALS98267.1"/>
    </source>
</evidence>
<reference evidence="2 3" key="1">
    <citation type="submission" date="2015-12" db="EMBL/GenBank/DDBJ databases">
        <title>Complete genome of Lacimicrobium alkaliphilum KCTC 32984.</title>
        <authorList>
            <person name="Kim S.-G."/>
            <person name="Lee Y.-J."/>
        </authorList>
    </citation>
    <scope>NUCLEOTIDE SEQUENCE [LARGE SCALE GENOMIC DNA]</scope>
    <source>
        <strain evidence="2 3">YelD216</strain>
    </source>
</reference>
<dbReference type="PROSITE" id="PS50003">
    <property type="entry name" value="PH_DOMAIN"/>
    <property type="match status" value="1"/>
</dbReference>
<dbReference type="KEGG" id="lal:AT746_08395"/>
<protein>
    <recommendedName>
        <fullName evidence="1">PH domain-containing protein</fullName>
    </recommendedName>
</protein>
<dbReference type="Proteomes" id="UP000068447">
    <property type="component" value="Chromosome"/>
</dbReference>
<dbReference type="EMBL" id="CP013650">
    <property type="protein sequence ID" value="ALS98267.1"/>
    <property type="molecule type" value="Genomic_DNA"/>
</dbReference>
<dbReference type="AlphaFoldDB" id="A0A0U2QLN2"/>
<keyword evidence="3" id="KW-1185">Reference proteome</keyword>
<dbReference type="RefSeq" id="WP_062479050.1">
    <property type="nucleotide sequence ID" value="NZ_CP013650.1"/>
</dbReference>
<evidence type="ECO:0000259" key="1">
    <source>
        <dbReference type="PROSITE" id="PS50003"/>
    </source>
</evidence>
<proteinExistence type="predicted"/>
<dbReference type="STRING" id="1526571.AT746_08395"/>
<dbReference type="Pfam" id="PF03992">
    <property type="entry name" value="ABM"/>
    <property type="match status" value="1"/>
</dbReference>
<name>A0A0U2QLN2_9ALTE</name>
<sequence>MTSSNDEMAFYVTLQIKPEKVDEWLQAVNDIIEQMAKETAFICCHLQRDLFNPCTFTLFEKWREASMETFLANQMHPYRYAYEQKLPEYLQAPRQAAILTPYDFLPSSKRKR</sequence>
<dbReference type="InterPro" id="IPR007138">
    <property type="entry name" value="ABM_dom"/>
</dbReference>
<gene>
    <name evidence="2" type="ORF">AT746_08395</name>
</gene>
<accession>A0A0U2QLN2</accession>
<organism evidence="2 3">
    <name type="scientific">Lacimicrobium alkaliphilum</name>
    <dbReference type="NCBI Taxonomy" id="1526571"/>
    <lineage>
        <taxon>Bacteria</taxon>
        <taxon>Pseudomonadati</taxon>
        <taxon>Pseudomonadota</taxon>
        <taxon>Gammaproteobacteria</taxon>
        <taxon>Alteromonadales</taxon>
        <taxon>Alteromonadaceae</taxon>
        <taxon>Lacimicrobium</taxon>
    </lineage>
</organism>
<dbReference type="InterPro" id="IPR001849">
    <property type="entry name" value="PH_domain"/>
</dbReference>
<dbReference type="InterPro" id="IPR011008">
    <property type="entry name" value="Dimeric_a/b-barrel"/>
</dbReference>
<dbReference type="SUPFAM" id="SSF54909">
    <property type="entry name" value="Dimeric alpha+beta barrel"/>
    <property type="match status" value="1"/>
</dbReference>
<evidence type="ECO:0000313" key="3">
    <source>
        <dbReference type="Proteomes" id="UP000068447"/>
    </source>
</evidence>
<feature type="domain" description="PH" evidence="1">
    <location>
        <begin position="1"/>
        <end position="33"/>
    </location>
</feature>
<dbReference type="Gene3D" id="3.30.70.100">
    <property type="match status" value="1"/>
</dbReference>